<organism evidence="10 11">
    <name type="scientific">Prunus dulcis</name>
    <name type="common">Almond</name>
    <name type="synonym">Amygdalus dulcis</name>
    <dbReference type="NCBI Taxonomy" id="3755"/>
    <lineage>
        <taxon>Eukaryota</taxon>
        <taxon>Viridiplantae</taxon>
        <taxon>Streptophyta</taxon>
        <taxon>Embryophyta</taxon>
        <taxon>Tracheophyta</taxon>
        <taxon>Spermatophyta</taxon>
        <taxon>Magnoliopsida</taxon>
        <taxon>eudicotyledons</taxon>
        <taxon>Gunneridae</taxon>
        <taxon>Pentapetalae</taxon>
        <taxon>rosids</taxon>
        <taxon>fabids</taxon>
        <taxon>Rosales</taxon>
        <taxon>Rosaceae</taxon>
        <taxon>Amygdaloideae</taxon>
        <taxon>Amygdaleae</taxon>
        <taxon>Prunus</taxon>
    </lineage>
</organism>
<comment type="caution">
    <text evidence="10">The sequence shown here is derived from an EMBL/GenBank/DDBJ whole genome shotgun (WGS) entry which is preliminary data.</text>
</comment>
<dbReference type="AlphaFoldDB" id="A0AAD4WJ62"/>
<gene>
    <name evidence="10" type="ORF">L3X38_011062</name>
</gene>
<feature type="domain" description="SWIM-type" evidence="9">
    <location>
        <begin position="250"/>
        <end position="292"/>
    </location>
</feature>
<name>A0AAD4WJ62_PRUDU</name>
<evidence type="ECO:0000313" key="11">
    <source>
        <dbReference type="Proteomes" id="UP001054821"/>
    </source>
</evidence>
<dbReference type="GO" id="GO:0003677">
    <property type="term" value="F:DNA binding"/>
    <property type="evidence" value="ECO:0007669"/>
    <property type="project" value="UniProtKB-KW"/>
</dbReference>
<dbReference type="PROSITE" id="PS01007">
    <property type="entry name" value="TRANSPOSASE_MUTATOR"/>
    <property type="match status" value="1"/>
</dbReference>
<evidence type="ECO:0000256" key="4">
    <source>
        <dbReference type="ARBA" id="ARBA00022833"/>
    </source>
</evidence>
<dbReference type="InterPro" id="IPR007527">
    <property type="entry name" value="Znf_SWIM"/>
</dbReference>
<evidence type="ECO:0000313" key="10">
    <source>
        <dbReference type="EMBL" id="KAI5343186.1"/>
    </source>
</evidence>
<keyword evidence="3 7" id="KW-0863">Zinc-finger</keyword>
<dbReference type="Pfam" id="PF04434">
    <property type="entry name" value="SWIM"/>
    <property type="match status" value="1"/>
</dbReference>
<reference evidence="10 11" key="1">
    <citation type="journal article" date="2022" name="G3 (Bethesda)">
        <title>Whole-genome sequence and methylome profiling of the almond [Prunus dulcis (Mill.) D.A. Webb] cultivar 'Nonpareil'.</title>
        <authorList>
            <person name="D'Amico-Willman K.M."/>
            <person name="Ouma W.Z."/>
            <person name="Meulia T."/>
            <person name="Sideli G.M."/>
            <person name="Gradziel T.M."/>
            <person name="Fresnedo-Ramirez J."/>
        </authorList>
    </citation>
    <scope>NUCLEOTIDE SEQUENCE [LARGE SCALE GENOMIC DNA]</scope>
    <source>
        <strain evidence="10">Clone GOH B32 T37-40</strain>
    </source>
</reference>
<evidence type="ECO:0000256" key="1">
    <source>
        <dbReference type="ARBA" id="ARBA00022578"/>
    </source>
</evidence>
<accession>A0AAD4WJ62</accession>
<evidence type="ECO:0000256" key="2">
    <source>
        <dbReference type="ARBA" id="ARBA00022723"/>
    </source>
</evidence>
<evidence type="ECO:0000256" key="8">
    <source>
        <dbReference type="SAM" id="MobiDB-lite"/>
    </source>
</evidence>
<evidence type="ECO:0000256" key="6">
    <source>
        <dbReference type="ARBA" id="ARBA00023172"/>
    </source>
</evidence>
<dbReference type="PANTHER" id="PTHR31973">
    <property type="entry name" value="POLYPROTEIN, PUTATIVE-RELATED"/>
    <property type="match status" value="1"/>
</dbReference>
<dbReference type="GO" id="GO:0006313">
    <property type="term" value="P:DNA transposition"/>
    <property type="evidence" value="ECO:0007669"/>
    <property type="project" value="InterPro"/>
</dbReference>
<keyword evidence="4" id="KW-0862">Zinc</keyword>
<dbReference type="EMBL" id="JAJFAZ020000002">
    <property type="protein sequence ID" value="KAI5343186.1"/>
    <property type="molecule type" value="Genomic_DNA"/>
</dbReference>
<evidence type="ECO:0000256" key="7">
    <source>
        <dbReference type="PROSITE-ProRule" id="PRU00325"/>
    </source>
</evidence>
<feature type="region of interest" description="Disordered" evidence="8">
    <location>
        <begin position="423"/>
        <end position="452"/>
    </location>
</feature>
<keyword evidence="1" id="KW-0815">Transposition</keyword>
<dbReference type="InterPro" id="IPR006564">
    <property type="entry name" value="Znf_PMZ"/>
</dbReference>
<evidence type="ECO:0000256" key="3">
    <source>
        <dbReference type="ARBA" id="ARBA00022771"/>
    </source>
</evidence>
<evidence type="ECO:0000259" key="9">
    <source>
        <dbReference type="PROSITE" id="PS50966"/>
    </source>
</evidence>
<dbReference type="PROSITE" id="PS50966">
    <property type="entry name" value="ZF_SWIM"/>
    <property type="match status" value="1"/>
</dbReference>
<feature type="compositionally biased region" description="Basic residues" evidence="8">
    <location>
        <begin position="430"/>
        <end position="440"/>
    </location>
</feature>
<dbReference type="Proteomes" id="UP001054821">
    <property type="component" value="Chromosome 2"/>
</dbReference>
<dbReference type="InterPro" id="IPR001207">
    <property type="entry name" value="Transposase_mutator"/>
</dbReference>
<proteinExistence type="predicted"/>
<feature type="compositionally biased region" description="Polar residues" evidence="8">
    <location>
        <begin position="441"/>
        <end position="452"/>
    </location>
</feature>
<dbReference type="GO" id="GO:0004803">
    <property type="term" value="F:transposase activity"/>
    <property type="evidence" value="ECO:0007669"/>
    <property type="project" value="InterPro"/>
</dbReference>
<dbReference type="GO" id="GO:0008270">
    <property type="term" value="F:zinc ion binding"/>
    <property type="evidence" value="ECO:0007669"/>
    <property type="project" value="UniProtKB-KW"/>
</dbReference>
<keyword evidence="11" id="KW-1185">Reference proteome</keyword>
<keyword evidence="6" id="KW-0233">DNA recombination</keyword>
<sequence>MKIRVEPHPHFQRLYECLDACKKGFLAGCRPIIGVDECHLKGHFSGQLLAAVGIDANDNIYPIAYAAVDDHGWIFISDQQKGLDKAFDIVVPEAQHRWCVRHMYGNFKEKFKGKVFKDLLWSAVRASNRYEFEVEMNKLKDLNSGAYEWLMGKDLDKWARHRFSIAPKCDMLLTNMCETFNSYILDAQDKPILTMLEMIRCNLMKRLQRKREAMSKHDGVICSKIQKKLEQIKINSSRNCMATQARPYEFQVGDYLHDQHVIDIASKTCSCNRWDLNGIPCIHVVAAIYLYRVKPEDYVAECYHKATYLKAYEPIIHPVKGFNMWLKSTEIPLLPPIVRKQPRRPKRSRKKDIEMEKGVDANCTKLKRHGTLTCTKCWKKGHNKRNCSNQPQDPPPVVDVQSGSTVVASSAINVAVNMQSRQVVAPANAQRKKLPIKRRSNVNPPRTSCSKK</sequence>
<dbReference type="PANTHER" id="PTHR31973:SF199">
    <property type="entry name" value="SWIM-TYPE DOMAIN-CONTAINING PROTEIN"/>
    <property type="match status" value="1"/>
</dbReference>
<dbReference type="SMART" id="SM00575">
    <property type="entry name" value="ZnF_PMZ"/>
    <property type="match status" value="1"/>
</dbReference>
<protein>
    <recommendedName>
        <fullName evidence="9">SWIM-type domain-containing protein</fullName>
    </recommendedName>
</protein>
<evidence type="ECO:0000256" key="5">
    <source>
        <dbReference type="ARBA" id="ARBA00023125"/>
    </source>
</evidence>
<keyword evidence="5" id="KW-0238">DNA-binding</keyword>
<keyword evidence="2" id="KW-0479">Metal-binding</keyword>